<dbReference type="GO" id="GO:0005524">
    <property type="term" value="F:ATP binding"/>
    <property type="evidence" value="ECO:0007669"/>
    <property type="project" value="UniProtKB-UniRule"/>
</dbReference>
<dbReference type="CDD" id="cd01675">
    <property type="entry name" value="RNR_III"/>
    <property type="match status" value="1"/>
</dbReference>
<dbReference type="InterPro" id="IPR012833">
    <property type="entry name" value="NrdD"/>
</dbReference>
<feature type="domain" description="Glycine radical" evidence="6">
    <location>
        <begin position="601"/>
        <end position="724"/>
    </location>
</feature>
<dbReference type="PANTHER" id="PTHR21075:SF0">
    <property type="entry name" value="ANAEROBIC RIBONUCLEOSIDE-TRIPHOSPHATE REDUCTASE"/>
    <property type="match status" value="1"/>
</dbReference>
<evidence type="ECO:0000256" key="3">
    <source>
        <dbReference type="ARBA" id="ARBA00022840"/>
    </source>
</evidence>
<evidence type="ECO:0000259" key="7">
    <source>
        <dbReference type="PROSITE" id="PS51161"/>
    </source>
</evidence>
<dbReference type="PROSITE" id="PS51161">
    <property type="entry name" value="ATP_CONE"/>
    <property type="match status" value="1"/>
</dbReference>
<evidence type="ECO:0000256" key="4">
    <source>
        <dbReference type="PROSITE-ProRule" id="PRU00492"/>
    </source>
</evidence>
<dbReference type="Pfam" id="PF13597">
    <property type="entry name" value="NRDD"/>
    <property type="match status" value="1"/>
</dbReference>
<dbReference type="Pfam" id="PF03477">
    <property type="entry name" value="ATP-cone"/>
    <property type="match status" value="1"/>
</dbReference>
<dbReference type="InterPro" id="IPR019777">
    <property type="entry name" value="Form_AcTrfase_GR_CS"/>
</dbReference>
<keyword evidence="3 4" id="KW-0067">ATP-binding</keyword>
<dbReference type="InterPro" id="IPR001150">
    <property type="entry name" value="Gly_radical"/>
</dbReference>
<dbReference type="InterPro" id="IPR005144">
    <property type="entry name" value="ATP-cone_dom"/>
</dbReference>
<dbReference type="PANTHER" id="PTHR21075">
    <property type="entry name" value="ANAEROBIC RIBONUCLEOSIDE-TRIPHOSPHATE REDUCTASE"/>
    <property type="match status" value="1"/>
</dbReference>
<feature type="modified residue" description="Glycine radical" evidence="5">
    <location>
        <position position="699"/>
    </location>
</feature>
<dbReference type="Gene3D" id="3.20.70.20">
    <property type="match status" value="1"/>
</dbReference>
<dbReference type="Proteomes" id="UP000509354">
    <property type="component" value="Segment"/>
</dbReference>
<evidence type="ECO:0000256" key="5">
    <source>
        <dbReference type="PROSITE-ProRule" id="PRU00493"/>
    </source>
</evidence>
<name>A0A6M9Z1D2_9CAUD</name>
<gene>
    <name evidence="8" type="ORF">AG74_72</name>
</gene>
<keyword evidence="9" id="KW-1185">Reference proteome</keyword>
<keyword evidence="1 4" id="KW-0547">Nucleotide-binding</keyword>
<sequence length="724" mass="81690">MIIIKRDNTRQAFNLHKPYEAAFMAASDAGYDYSDASQIANDTTQLVIHRLQTEAREEVSVYEIEQLVEDTLMSSCWKDVARKYIEYRHDRQQARDLESDLHKNIVGLVDQTNPDILHENANKESTVFHVQRDLLAGEISRHYALNYLLPREVAREHIAGNLHFHDLDYFPMMGMTNCCLVDLKGMLKNGFKMGNAQIESPNSIQTAATVVSQIAAAVASSQYGGTSFDRLDEVLAPYVTKTYQKEYKRAMSLFRRFTGTDVVTGDLALNCIKSEARIATEKAVFDACQTLEYQVNTIYSTNGQTPFLTFGFGLGTSWEAKLVQKGILQNRIAGLGKEAATPVFPKLVFGLRDGVNLKPEDPNYDIKQLALECATKRMYPDILNYDKTVEITGGYKAPMGCRSFLSPWHDENGKETYSGRNNLGVVSLNIPKIALEAQLDYDKFWDLLDNYCEVAHRALQYRLERLSTVKAKSAPIMYMEGALGLHLDGEELVLPHLLKRGASISLGYIGLEEAANAMLGSMIHTYDEPEKQQFALDIVKFLDKKATEWKEAEGIGYSIYATPSESLCNRFCKAIVREYGEFEGVTDKGYLTNSFHLDVLKKVNPYDKIDFEAQFIPYSSGGHICYGEFPNMRHNIEALENVWDYSYARVPYYGTNTPIDECYECGFKGEFNCTSKGFECPNCGNHEPDKCSVTRRVCGYLGNPGTRPFNAGKQSEMTKRVKHL</sequence>
<feature type="domain" description="ATP-cone" evidence="7">
    <location>
        <begin position="1"/>
        <end position="95"/>
    </location>
</feature>
<dbReference type="NCBIfam" id="NF006732">
    <property type="entry name" value="PRK09263.1"/>
    <property type="match status" value="1"/>
</dbReference>
<dbReference type="PROSITE" id="PS00850">
    <property type="entry name" value="GLY_RADICAL_1"/>
    <property type="match status" value="1"/>
</dbReference>
<dbReference type="PROSITE" id="PS51149">
    <property type="entry name" value="GLY_RADICAL_2"/>
    <property type="match status" value="1"/>
</dbReference>
<accession>A0A6M9Z1D2</accession>
<protein>
    <submittedName>
        <fullName evidence="8">Uncharacterized protein</fullName>
    </submittedName>
</protein>
<proteinExistence type="predicted"/>
<evidence type="ECO:0000256" key="2">
    <source>
        <dbReference type="ARBA" id="ARBA00022818"/>
    </source>
</evidence>
<reference evidence="8 9" key="1">
    <citation type="submission" date="2020-05" db="EMBL/GenBank/DDBJ databases">
        <authorList>
            <person name="Bettwy K."/>
            <person name="Griggs A."/>
            <person name="Broussard G.W."/>
        </authorList>
    </citation>
    <scope>NUCLEOTIDE SEQUENCE [LARGE SCALE GENOMIC DNA]</scope>
</reference>
<keyword evidence="2 5" id="KW-0556">Organic radical</keyword>
<dbReference type="GO" id="GO:0006260">
    <property type="term" value="P:DNA replication"/>
    <property type="evidence" value="ECO:0007669"/>
    <property type="project" value="InterPro"/>
</dbReference>
<evidence type="ECO:0000256" key="1">
    <source>
        <dbReference type="ARBA" id="ARBA00022741"/>
    </source>
</evidence>
<evidence type="ECO:0000259" key="6">
    <source>
        <dbReference type="PROSITE" id="PS51149"/>
    </source>
</evidence>
<dbReference type="GO" id="GO:0004748">
    <property type="term" value="F:ribonucleoside-diphosphate reductase activity, thioredoxin disulfide as acceptor"/>
    <property type="evidence" value="ECO:0007669"/>
    <property type="project" value="TreeGrafter"/>
</dbReference>
<organism evidence="8 9">
    <name type="scientific">Vibrio phage AG74</name>
    <dbReference type="NCBI Taxonomy" id="2736261"/>
    <lineage>
        <taxon>Viruses</taxon>
        <taxon>Duplodnaviria</taxon>
        <taxon>Heunggongvirae</taxon>
        <taxon>Uroviricota</taxon>
        <taxon>Caudoviricetes</taxon>
        <taxon>Demerecviridae</taxon>
        <taxon>Ermolyevavirinae</taxon>
        <taxon>Thalassavirus</taxon>
        <taxon>Thalassavirus AG74</taxon>
    </lineage>
</organism>
<dbReference type="GO" id="GO:0008998">
    <property type="term" value="F:ribonucleoside-triphosphate reductase (thioredoxin) activity"/>
    <property type="evidence" value="ECO:0007669"/>
    <property type="project" value="InterPro"/>
</dbReference>
<evidence type="ECO:0000313" key="9">
    <source>
        <dbReference type="Proteomes" id="UP000509354"/>
    </source>
</evidence>
<dbReference type="SUPFAM" id="SSF51998">
    <property type="entry name" value="PFL-like glycyl radical enzymes"/>
    <property type="match status" value="1"/>
</dbReference>
<dbReference type="NCBIfam" id="TIGR02487">
    <property type="entry name" value="NrdD"/>
    <property type="match status" value="1"/>
</dbReference>
<evidence type="ECO:0000313" key="8">
    <source>
        <dbReference type="EMBL" id="QKN84931.1"/>
    </source>
</evidence>
<dbReference type="GO" id="GO:0009265">
    <property type="term" value="P:2'-deoxyribonucleotide biosynthetic process"/>
    <property type="evidence" value="ECO:0007669"/>
    <property type="project" value="TreeGrafter"/>
</dbReference>
<dbReference type="EMBL" id="MT460514">
    <property type="protein sequence ID" value="QKN84931.1"/>
    <property type="molecule type" value="Genomic_DNA"/>
</dbReference>